<keyword evidence="3" id="KW-0812">Transmembrane</keyword>
<evidence type="ECO:0000313" key="6">
    <source>
        <dbReference type="Proteomes" id="UP000229924"/>
    </source>
</evidence>
<dbReference type="GO" id="GO:0005975">
    <property type="term" value="P:carbohydrate metabolic process"/>
    <property type="evidence" value="ECO:0007669"/>
    <property type="project" value="InterPro"/>
</dbReference>
<name>A0A2M7K1J7_9BACT</name>
<dbReference type="EMBL" id="PFIK01000028">
    <property type="protein sequence ID" value="PIX30129.1"/>
    <property type="molecule type" value="Genomic_DNA"/>
</dbReference>
<evidence type="ECO:0000313" key="5">
    <source>
        <dbReference type="EMBL" id="PIX30129.1"/>
    </source>
</evidence>
<comment type="caution">
    <text evidence="5">The sequence shown here is derived from an EMBL/GenBank/DDBJ whole genome shotgun (WGS) entry which is preliminary data.</text>
</comment>
<dbReference type="PANTHER" id="PTHR34216:SF3">
    <property type="entry name" value="POLY-BETA-1,6-N-ACETYL-D-GLUCOSAMINE N-DEACETYLASE"/>
    <property type="match status" value="1"/>
</dbReference>
<feature type="transmembrane region" description="Helical" evidence="3">
    <location>
        <begin position="7"/>
        <end position="30"/>
    </location>
</feature>
<dbReference type="InterPro" id="IPR002509">
    <property type="entry name" value="NODB_dom"/>
</dbReference>
<evidence type="ECO:0000259" key="4">
    <source>
        <dbReference type="PROSITE" id="PS51677"/>
    </source>
</evidence>
<dbReference type="AlphaFoldDB" id="A0A2M7K1J7"/>
<dbReference type="Proteomes" id="UP000229924">
    <property type="component" value="Unassembled WGS sequence"/>
</dbReference>
<proteinExistence type="predicted"/>
<feature type="domain" description="NodB homology" evidence="4">
    <location>
        <begin position="123"/>
        <end position="285"/>
    </location>
</feature>
<dbReference type="PANTHER" id="PTHR34216">
    <property type="match status" value="1"/>
</dbReference>
<sequence length="285" mass="32611">MMRILKAILIALAVIVILTNGLILFLKFYWFPRQEAKKTSEEIFLTDDEIQPTSKDITQKPGYIYCPILLYHHIAKVEPQQSYFVSPATFDQQLKWLSDNGYETIRQDDLYLAMNRKKKLPAKPVIISFDDGDHDQYENALPILKKYGFLAVFYLKLNNIEKSGGMSWKEIKELRDAGMEIGSHTVNHDALTSLSTDQIKYELLESKKVLEDNLGIKIFHFAYPGGNYNAEIEKAVADAGYSTAASTRRNAYQQIGGDLYLLPRIHIDDEIPTFENWVLGNNASY</sequence>
<gene>
    <name evidence="5" type="ORF">COZ63_01380</name>
</gene>
<organism evidence="5 6">
    <name type="scientific">Candidatus Berkelbacteria bacterium CG_4_8_14_3_um_filter_42_13</name>
    <dbReference type="NCBI Taxonomy" id="1974505"/>
    <lineage>
        <taxon>Bacteria</taxon>
        <taxon>Candidatus Berkelbacteria</taxon>
    </lineage>
</organism>
<dbReference type="GO" id="GO:0016810">
    <property type="term" value="F:hydrolase activity, acting on carbon-nitrogen (but not peptide) bonds"/>
    <property type="evidence" value="ECO:0007669"/>
    <property type="project" value="InterPro"/>
</dbReference>
<reference evidence="6" key="1">
    <citation type="submission" date="2017-09" db="EMBL/GenBank/DDBJ databases">
        <title>Depth-based differentiation of microbial function through sediment-hosted aquifers and enrichment of novel symbionts in the deep terrestrial subsurface.</title>
        <authorList>
            <person name="Probst A.J."/>
            <person name="Ladd B."/>
            <person name="Jarett J.K."/>
            <person name="Geller-Mcgrath D.E."/>
            <person name="Sieber C.M.K."/>
            <person name="Emerson J.B."/>
            <person name="Anantharaman K."/>
            <person name="Thomas B.C."/>
            <person name="Malmstrom R."/>
            <person name="Stieglmeier M."/>
            <person name="Klingl A."/>
            <person name="Woyke T."/>
            <person name="Ryan C.M."/>
            <person name="Banfield J.F."/>
        </authorList>
    </citation>
    <scope>NUCLEOTIDE SEQUENCE [LARGE SCALE GENOMIC DNA]</scope>
</reference>
<dbReference type="CDD" id="cd10918">
    <property type="entry name" value="CE4_NodB_like_5s_6s"/>
    <property type="match status" value="1"/>
</dbReference>
<comment type="subcellular location">
    <subcellularLocation>
        <location evidence="1">Secreted</location>
    </subcellularLocation>
</comment>
<evidence type="ECO:0000256" key="1">
    <source>
        <dbReference type="ARBA" id="ARBA00004613"/>
    </source>
</evidence>
<keyword evidence="2" id="KW-0732">Signal</keyword>
<dbReference type="InterPro" id="IPR011330">
    <property type="entry name" value="Glyco_hydro/deAcase_b/a-brl"/>
</dbReference>
<accession>A0A2M7K1J7</accession>
<dbReference type="InterPro" id="IPR051398">
    <property type="entry name" value="Polysacch_Deacetylase"/>
</dbReference>
<evidence type="ECO:0000256" key="3">
    <source>
        <dbReference type="SAM" id="Phobius"/>
    </source>
</evidence>
<dbReference type="Pfam" id="PF01522">
    <property type="entry name" value="Polysacc_deac_1"/>
    <property type="match status" value="1"/>
</dbReference>
<dbReference type="GO" id="GO:0005576">
    <property type="term" value="C:extracellular region"/>
    <property type="evidence" value="ECO:0007669"/>
    <property type="project" value="UniProtKB-SubCell"/>
</dbReference>
<protein>
    <submittedName>
        <fullName evidence="5">Polysaccharide deacetylase</fullName>
    </submittedName>
</protein>
<dbReference type="SUPFAM" id="SSF88713">
    <property type="entry name" value="Glycoside hydrolase/deacetylase"/>
    <property type="match status" value="1"/>
</dbReference>
<keyword evidence="3" id="KW-0472">Membrane</keyword>
<evidence type="ECO:0000256" key="2">
    <source>
        <dbReference type="ARBA" id="ARBA00022729"/>
    </source>
</evidence>
<dbReference type="PROSITE" id="PS51677">
    <property type="entry name" value="NODB"/>
    <property type="match status" value="1"/>
</dbReference>
<keyword evidence="3" id="KW-1133">Transmembrane helix</keyword>
<dbReference type="Gene3D" id="3.20.20.370">
    <property type="entry name" value="Glycoside hydrolase/deacetylase"/>
    <property type="match status" value="1"/>
</dbReference>